<accession>A0A7D5HB28</accession>
<feature type="domain" description="LysM" evidence="5">
    <location>
        <begin position="187"/>
        <end position="233"/>
    </location>
</feature>
<dbReference type="InterPro" id="IPR038440">
    <property type="entry name" value="FimV_C_sf"/>
</dbReference>
<dbReference type="Gene3D" id="1.20.58.2200">
    <property type="match status" value="1"/>
</dbReference>
<evidence type="ECO:0000256" key="2">
    <source>
        <dbReference type="SAM" id="MobiDB-lite"/>
    </source>
</evidence>
<dbReference type="InterPro" id="IPR036779">
    <property type="entry name" value="LysM_dom_sf"/>
</dbReference>
<evidence type="ECO:0000256" key="3">
    <source>
        <dbReference type="SAM" id="Phobius"/>
    </source>
</evidence>
<name>A0A7D5HB28_9PSED</name>
<keyword evidence="4" id="KW-0732">Signal</keyword>
<dbReference type="AlphaFoldDB" id="A0A7D5HB28"/>
<proteinExistence type="predicted"/>
<dbReference type="Pfam" id="PF01476">
    <property type="entry name" value="LysM"/>
    <property type="match status" value="1"/>
</dbReference>
<evidence type="ECO:0000256" key="4">
    <source>
        <dbReference type="SAM" id="SignalP"/>
    </source>
</evidence>
<protein>
    <submittedName>
        <fullName evidence="7">LysM peptidoglycan-binding domain-containing protein</fullName>
    </submittedName>
</protein>
<keyword evidence="3" id="KW-0472">Membrane</keyword>
<organism evidence="7 8">
    <name type="scientific">Pseudomonas eucalypticola</name>
    <dbReference type="NCBI Taxonomy" id="2599595"/>
    <lineage>
        <taxon>Bacteria</taxon>
        <taxon>Pseudomonadati</taxon>
        <taxon>Pseudomonadota</taxon>
        <taxon>Gammaproteobacteria</taxon>
        <taxon>Pseudomonadales</taxon>
        <taxon>Pseudomonadaceae</taxon>
        <taxon>Pseudomonas</taxon>
    </lineage>
</organism>
<feature type="chain" id="PRO_5029008589" evidence="4">
    <location>
        <begin position="29"/>
        <end position="691"/>
    </location>
</feature>
<dbReference type="NCBIfam" id="TIGR03504">
    <property type="entry name" value="FimV_Cterm"/>
    <property type="match status" value="1"/>
</dbReference>
<keyword evidence="3" id="KW-1133">Transmembrane helix</keyword>
<evidence type="ECO:0000313" key="7">
    <source>
        <dbReference type="EMBL" id="QKZ07764.1"/>
    </source>
</evidence>
<dbReference type="InterPro" id="IPR057840">
    <property type="entry name" value="FimV_N"/>
</dbReference>
<keyword evidence="3" id="KW-0812">Transmembrane</keyword>
<feature type="domain" description="FimV N-terminal" evidence="6">
    <location>
        <begin position="29"/>
        <end position="135"/>
    </location>
</feature>
<feature type="signal peptide" evidence="4">
    <location>
        <begin position="1"/>
        <end position="28"/>
    </location>
</feature>
<evidence type="ECO:0000259" key="6">
    <source>
        <dbReference type="Pfam" id="PF25800"/>
    </source>
</evidence>
<dbReference type="Pfam" id="PF25800">
    <property type="entry name" value="FimV_N"/>
    <property type="match status" value="1"/>
</dbReference>
<evidence type="ECO:0000313" key="8">
    <source>
        <dbReference type="Proteomes" id="UP000509568"/>
    </source>
</evidence>
<dbReference type="CDD" id="cd00118">
    <property type="entry name" value="LysM"/>
    <property type="match status" value="1"/>
</dbReference>
<dbReference type="InterPro" id="IPR018392">
    <property type="entry name" value="LysM"/>
</dbReference>
<evidence type="ECO:0000256" key="1">
    <source>
        <dbReference type="SAM" id="Coils"/>
    </source>
</evidence>
<dbReference type="Proteomes" id="UP000509568">
    <property type="component" value="Chromosome"/>
</dbReference>
<dbReference type="KEGG" id="pez:HWQ56_21575"/>
<dbReference type="EMBL" id="CP056030">
    <property type="protein sequence ID" value="QKZ07764.1"/>
    <property type="molecule type" value="Genomic_DNA"/>
</dbReference>
<reference evidence="7 8" key="1">
    <citation type="submission" date="2020-06" db="EMBL/GenBank/DDBJ databases">
        <title>Pseudomonas eucalypticola sp. nov., an endophyte of Eucalyptus dunnii leaves with biocontrol ability of eucalyptus leaf blight.</title>
        <authorList>
            <person name="Liu Y."/>
            <person name="Song Z."/>
            <person name="Zeng H."/>
            <person name="Lu M."/>
            <person name="Wang X."/>
            <person name="Lian X."/>
            <person name="Zhang Q."/>
        </authorList>
    </citation>
    <scope>NUCLEOTIDE SEQUENCE [LARGE SCALE GENOMIC DNA]</scope>
    <source>
        <strain evidence="7 8">NP-1</strain>
    </source>
</reference>
<keyword evidence="1" id="KW-0175">Coiled coil</keyword>
<keyword evidence="8" id="KW-1185">Reference proteome</keyword>
<dbReference type="InterPro" id="IPR020011">
    <property type="entry name" value="FimV_C"/>
</dbReference>
<dbReference type="PANTHER" id="PTHR48148:SF3">
    <property type="entry name" value="KERATINOCYTE PROLINE-RICH PROTEIN"/>
    <property type="match status" value="1"/>
</dbReference>
<feature type="coiled-coil region" evidence="1">
    <location>
        <begin position="284"/>
        <end position="325"/>
    </location>
</feature>
<dbReference type="PANTHER" id="PTHR48148">
    <property type="entry name" value="KERATINOCYTE PROLINE-RICH PROTEIN"/>
    <property type="match status" value="1"/>
</dbReference>
<feature type="transmembrane region" description="Helical" evidence="3">
    <location>
        <begin position="341"/>
        <end position="361"/>
    </location>
</feature>
<dbReference type="Gene3D" id="3.10.350.10">
    <property type="entry name" value="LysM domain"/>
    <property type="match status" value="1"/>
</dbReference>
<sequence length="691" mass="72897">MRFGPFSRSIIAALLAAVLAGTAAQAQALGLGDITLHSSLGQPLSADIALVDAQGLDNADLSVALASADEFARAGVDRAFFLNDLRFQPVLRGDRKFIHVSSSKAVTEPYLDFLVQLNRPSGQLLREFTVLLDPPGTVNLPPAPKLDDSPVSSIASAANATSAPVRPAAPKAPVALPPATQGKHLAVQKGDTFWSIATRLQAAGTPTPTAVLVRDLRALNPGQLKAGQSLLLPDVAVLPAPVPAAPPTPVAVAPVADAVPAPAPATGTVAPAEATPAAEAGAPFQPLQKDVDELNGKLQALQAQMTAKDQQVQQLQNQLAQARAARAPAPALPVVDDSGDFPWLPILGVVLILLLLAGMVYNRRRQQGTLLAPAVVFATPEPDVLIKPAQEEAVPAWELTEDEPSPAPRRESGPATDALDGASIYIAYGRFNEASAILREGLQKEPHRTDLRLRLLEVLGQQGDVAGFAEEEKALLAQDFNAAKIDAIREHYPKLQPAPQPVVAPSLAAVAAVAPAIAEAPVEPPAAAPLEDFQLNLDDLSMDADWDLVSPFDPAPARKPGDTLPDAAEPVTEEFASNLKEFPDVYELPDEQFLSDFAEDLSVEETKPADGLDDAFLDNFVAGADLPELDALTVDFDALDNPEACTEKLEQAQHCIDQGDLRSAADLLHEVLREGEEADKQAARQLLSKIA</sequence>
<gene>
    <name evidence="7" type="ORF">HWQ56_21575</name>
</gene>
<feature type="region of interest" description="Disordered" evidence="2">
    <location>
        <begin position="396"/>
        <end position="417"/>
    </location>
</feature>
<evidence type="ECO:0000259" key="5">
    <source>
        <dbReference type="Pfam" id="PF01476"/>
    </source>
</evidence>